<organism evidence="1 2">
    <name type="scientific">Puccinia graminis f. sp. tritici</name>
    <dbReference type="NCBI Taxonomy" id="56615"/>
    <lineage>
        <taxon>Eukaryota</taxon>
        <taxon>Fungi</taxon>
        <taxon>Dikarya</taxon>
        <taxon>Basidiomycota</taxon>
        <taxon>Pucciniomycotina</taxon>
        <taxon>Pucciniomycetes</taxon>
        <taxon>Pucciniales</taxon>
        <taxon>Pucciniaceae</taxon>
        <taxon>Puccinia</taxon>
    </lineage>
</organism>
<gene>
    <name evidence="1" type="ORF">PGT21_011932</name>
</gene>
<dbReference type="Proteomes" id="UP000324748">
    <property type="component" value="Unassembled WGS sequence"/>
</dbReference>
<reference evidence="1 2" key="1">
    <citation type="submission" date="2019-05" db="EMBL/GenBank/DDBJ databases">
        <title>Emergence of the Ug99 lineage of the wheat stem rust pathogen through somatic hybridization.</title>
        <authorList>
            <person name="Li F."/>
            <person name="Upadhyaya N.M."/>
            <person name="Sperschneider J."/>
            <person name="Matny O."/>
            <person name="Nguyen-Phuc H."/>
            <person name="Mago R."/>
            <person name="Raley C."/>
            <person name="Miller M.E."/>
            <person name="Silverstein K.A.T."/>
            <person name="Henningsen E."/>
            <person name="Hirsch C.D."/>
            <person name="Visser B."/>
            <person name="Pretorius Z.A."/>
            <person name="Steffenson B.J."/>
            <person name="Schwessinger B."/>
            <person name="Dodds P.N."/>
            <person name="Figueroa M."/>
        </authorList>
    </citation>
    <scope>NUCLEOTIDE SEQUENCE [LARGE SCALE GENOMIC DNA]</scope>
    <source>
        <strain evidence="1">21-0</strain>
    </source>
</reference>
<dbReference type="AlphaFoldDB" id="A0A5B0Q5I4"/>
<keyword evidence="2" id="KW-1185">Reference proteome</keyword>
<comment type="caution">
    <text evidence="1">The sequence shown here is derived from an EMBL/GenBank/DDBJ whole genome shotgun (WGS) entry which is preliminary data.</text>
</comment>
<protein>
    <submittedName>
        <fullName evidence="1">Uncharacterized protein</fullName>
    </submittedName>
</protein>
<sequence>MENPIDNARRIWKSSAVGPGFRIRTAHAERSTGDPALSTAAAASLNLAQPPKQTRPPNGHKSLWAPSQGALQLNQATQPLYVDRPVILTSKGCAAAYDTQQQ</sequence>
<accession>A0A5B0Q5I4</accession>
<proteinExistence type="predicted"/>
<evidence type="ECO:0000313" key="2">
    <source>
        <dbReference type="Proteomes" id="UP000324748"/>
    </source>
</evidence>
<name>A0A5B0Q5I4_PUCGR</name>
<evidence type="ECO:0000313" key="1">
    <source>
        <dbReference type="EMBL" id="KAA1108408.1"/>
    </source>
</evidence>
<dbReference type="EMBL" id="VSWC01000028">
    <property type="protein sequence ID" value="KAA1108408.1"/>
    <property type="molecule type" value="Genomic_DNA"/>
</dbReference>